<gene>
    <name evidence="10" type="ORF">Q428_14655</name>
</gene>
<sequence>MNRNEVGTRVSLITIVINTFLCIFKIMAGILGKSGAMLADGVHTLSDILATFVVILGLKISSRNEDEHHPYGHEKFEPVFAKIISIILIITGIFIGYEGMKKLISGEIVTPGRIALLAAVLSIVIKEAMYWYTIIVAKKIKSLSMEADAWHHRSDAFSSIGTFIGIFAARRGYTFFDPLAGLIVSFFIIKVGIDFYIRATKELVDEAADPDTCKKIKEIALSIDGVKGIQTLKTRTFGHRIYVDIEILVDERLTVKDGHNIAEEVHDTLEKKIDNIKHCMIHVEPALIELYQQDQEC</sequence>
<dbReference type="SUPFAM" id="SSF160240">
    <property type="entry name" value="Cation efflux protein cytoplasmic domain-like"/>
    <property type="match status" value="1"/>
</dbReference>
<dbReference type="SUPFAM" id="SSF161111">
    <property type="entry name" value="Cation efflux protein transmembrane domain-like"/>
    <property type="match status" value="1"/>
</dbReference>
<dbReference type="Gene3D" id="3.30.70.1350">
    <property type="entry name" value="Cation efflux protein, cytoplasmic domain"/>
    <property type="match status" value="1"/>
</dbReference>
<evidence type="ECO:0000313" key="10">
    <source>
        <dbReference type="EMBL" id="EYE87196.1"/>
    </source>
</evidence>
<comment type="subcellular location">
    <subcellularLocation>
        <location evidence="1">Membrane</location>
        <topology evidence="1">Multi-pass membrane protein</topology>
    </subcellularLocation>
</comment>
<evidence type="ECO:0000256" key="6">
    <source>
        <dbReference type="ARBA" id="ARBA00023136"/>
    </source>
</evidence>
<dbReference type="RefSeq" id="WP_035381879.1">
    <property type="nucleotide sequence ID" value="NZ_AZQP01000098.1"/>
</dbReference>
<dbReference type="OrthoDB" id="9806522at2"/>
<feature type="transmembrane region" description="Helical" evidence="7">
    <location>
        <begin position="117"/>
        <end position="135"/>
    </location>
</feature>
<keyword evidence="3" id="KW-0813">Transport</keyword>
<keyword evidence="4 7" id="KW-0812">Transmembrane</keyword>
<accession>A0A017RRH5</accession>
<dbReference type="InterPro" id="IPR027469">
    <property type="entry name" value="Cation_efflux_TMD_sf"/>
</dbReference>
<evidence type="ECO:0000259" key="8">
    <source>
        <dbReference type="Pfam" id="PF01545"/>
    </source>
</evidence>
<evidence type="ECO:0000259" key="9">
    <source>
        <dbReference type="Pfam" id="PF16916"/>
    </source>
</evidence>
<dbReference type="Pfam" id="PF16916">
    <property type="entry name" value="ZT_dimer"/>
    <property type="match status" value="1"/>
</dbReference>
<dbReference type="Proteomes" id="UP000019681">
    <property type="component" value="Unassembled WGS sequence"/>
</dbReference>
<dbReference type="Pfam" id="PF01545">
    <property type="entry name" value="Cation_efflux"/>
    <property type="match status" value="1"/>
</dbReference>
<evidence type="ECO:0000313" key="11">
    <source>
        <dbReference type="Proteomes" id="UP000019681"/>
    </source>
</evidence>
<comment type="caution">
    <text evidence="10">The sequence shown here is derived from an EMBL/GenBank/DDBJ whole genome shotgun (WGS) entry which is preliminary data.</text>
</comment>
<dbReference type="GO" id="GO:0016020">
    <property type="term" value="C:membrane"/>
    <property type="evidence" value="ECO:0007669"/>
    <property type="project" value="UniProtKB-SubCell"/>
</dbReference>
<evidence type="ECO:0000256" key="3">
    <source>
        <dbReference type="ARBA" id="ARBA00022448"/>
    </source>
</evidence>
<dbReference type="EMBL" id="AZQP01000098">
    <property type="protein sequence ID" value="EYE87196.1"/>
    <property type="molecule type" value="Genomic_DNA"/>
</dbReference>
<dbReference type="InterPro" id="IPR002524">
    <property type="entry name" value="Cation_efflux"/>
</dbReference>
<evidence type="ECO:0000256" key="4">
    <source>
        <dbReference type="ARBA" id="ARBA00022692"/>
    </source>
</evidence>
<organism evidence="10 11">
    <name type="scientific">Fervidicella metallireducens AeB</name>
    <dbReference type="NCBI Taxonomy" id="1403537"/>
    <lineage>
        <taxon>Bacteria</taxon>
        <taxon>Bacillati</taxon>
        <taxon>Bacillota</taxon>
        <taxon>Clostridia</taxon>
        <taxon>Eubacteriales</taxon>
        <taxon>Clostridiaceae</taxon>
        <taxon>Fervidicella</taxon>
    </lineage>
</organism>
<dbReference type="PANTHER" id="PTHR43840">
    <property type="entry name" value="MITOCHONDRIAL METAL TRANSPORTER 1-RELATED"/>
    <property type="match status" value="1"/>
</dbReference>
<feature type="transmembrane region" description="Helical" evidence="7">
    <location>
        <begin position="179"/>
        <end position="197"/>
    </location>
</feature>
<dbReference type="NCBIfam" id="TIGR01297">
    <property type="entry name" value="CDF"/>
    <property type="match status" value="1"/>
</dbReference>
<evidence type="ECO:0000256" key="1">
    <source>
        <dbReference type="ARBA" id="ARBA00004141"/>
    </source>
</evidence>
<dbReference type="InterPro" id="IPR058533">
    <property type="entry name" value="Cation_efflux_TM"/>
</dbReference>
<evidence type="ECO:0000256" key="7">
    <source>
        <dbReference type="SAM" id="Phobius"/>
    </source>
</evidence>
<keyword evidence="6 7" id="KW-0472">Membrane</keyword>
<protein>
    <submittedName>
        <fullName evidence="10">Cation diffusion facilitator family transporter</fullName>
    </submittedName>
</protein>
<keyword evidence="11" id="KW-1185">Reference proteome</keyword>
<dbReference type="STRING" id="1403537.Q428_14655"/>
<dbReference type="GO" id="GO:0008324">
    <property type="term" value="F:monoatomic cation transmembrane transporter activity"/>
    <property type="evidence" value="ECO:0007669"/>
    <property type="project" value="InterPro"/>
</dbReference>
<proteinExistence type="inferred from homology"/>
<evidence type="ECO:0000256" key="2">
    <source>
        <dbReference type="ARBA" id="ARBA00008114"/>
    </source>
</evidence>
<evidence type="ECO:0000256" key="5">
    <source>
        <dbReference type="ARBA" id="ARBA00022989"/>
    </source>
</evidence>
<comment type="similarity">
    <text evidence="2">Belongs to the cation diffusion facilitator (CDF) transporter (TC 2.A.4) family.</text>
</comment>
<feature type="transmembrane region" description="Helical" evidence="7">
    <location>
        <begin position="12"/>
        <end position="31"/>
    </location>
</feature>
<keyword evidence="5 7" id="KW-1133">Transmembrane helix</keyword>
<name>A0A017RRH5_9CLOT</name>
<dbReference type="InterPro" id="IPR027470">
    <property type="entry name" value="Cation_efflux_CTD"/>
</dbReference>
<feature type="transmembrane region" description="Helical" evidence="7">
    <location>
        <begin position="37"/>
        <end position="58"/>
    </location>
</feature>
<reference evidence="10 11" key="1">
    <citation type="journal article" date="2014" name="Genome Announc.">
        <title>Draft Genome Sequence of Fervidicella metallireducens Strain AeBT, an Iron-Reducing Thermoanaerobe from the Great Artesian Basin.</title>
        <authorList>
            <person name="Patel B.K."/>
        </authorList>
    </citation>
    <scope>NUCLEOTIDE SEQUENCE [LARGE SCALE GENOMIC DNA]</scope>
    <source>
        <strain evidence="10 11">AeB</strain>
    </source>
</reference>
<dbReference type="Gene3D" id="1.20.1510.10">
    <property type="entry name" value="Cation efflux protein transmembrane domain"/>
    <property type="match status" value="1"/>
</dbReference>
<feature type="domain" description="Cation efflux protein cytoplasmic" evidence="9">
    <location>
        <begin position="209"/>
        <end position="285"/>
    </location>
</feature>
<dbReference type="InterPro" id="IPR050291">
    <property type="entry name" value="CDF_Transporter"/>
</dbReference>
<dbReference type="PANTHER" id="PTHR43840:SF15">
    <property type="entry name" value="MITOCHONDRIAL METAL TRANSPORTER 1-RELATED"/>
    <property type="match status" value="1"/>
</dbReference>
<feature type="transmembrane region" description="Helical" evidence="7">
    <location>
        <begin position="79"/>
        <end position="97"/>
    </location>
</feature>
<dbReference type="FunFam" id="1.20.1510.10:FF:000006">
    <property type="entry name" value="Divalent cation efflux transporter"/>
    <property type="match status" value="1"/>
</dbReference>
<feature type="domain" description="Cation efflux protein transmembrane" evidence="8">
    <location>
        <begin position="12"/>
        <end position="203"/>
    </location>
</feature>
<dbReference type="AlphaFoldDB" id="A0A017RRH5"/>
<dbReference type="InterPro" id="IPR036837">
    <property type="entry name" value="Cation_efflux_CTD_sf"/>
</dbReference>